<dbReference type="PROSITE" id="PS50925">
    <property type="entry name" value="BLUF"/>
    <property type="match status" value="1"/>
</dbReference>
<dbReference type="Gene3D" id="3.30.70.100">
    <property type="match status" value="1"/>
</dbReference>
<dbReference type="Pfam" id="PF04940">
    <property type="entry name" value="BLUF"/>
    <property type="match status" value="1"/>
</dbReference>
<proteinExistence type="predicted"/>
<feature type="domain" description="BLUF" evidence="1">
    <location>
        <begin position="33"/>
        <end position="124"/>
    </location>
</feature>
<comment type="caution">
    <text evidence="2">The sequence shown here is derived from an EMBL/GenBank/DDBJ whole genome shotgun (WGS) entry which is preliminary data.</text>
</comment>
<gene>
    <name evidence="2" type="ORF">GCM10022204_19960</name>
</gene>
<dbReference type="SUPFAM" id="SSF54975">
    <property type="entry name" value="Acylphosphatase/BLUF domain-like"/>
    <property type="match status" value="1"/>
</dbReference>
<sequence length="229" mass="25233">MVVRLGARWEPRLTPVPAGPTRPASDSYRESVIHTLTYVSTLRDSLSPAEIEELLATSRDRNAAQQVTGVLLVRDRHVMQILEGPDRSVRDLYRQIEGDSRHFDVTTVWTSTSAERRFPDWSMGFEDLDEVADDSAADDLALSAAVRQTPDPEQEVFIRQRTTLLRRALASGDRLIGALAIILHAHDTTSVLAGGRVVLQCRECRADGSGGPYPCSTAANALWALDAVR</sequence>
<dbReference type="SMART" id="SM01034">
    <property type="entry name" value="BLUF"/>
    <property type="match status" value="1"/>
</dbReference>
<evidence type="ECO:0000259" key="1">
    <source>
        <dbReference type="PROSITE" id="PS50925"/>
    </source>
</evidence>
<evidence type="ECO:0000313" key="2">
    <source>
        <dbReference type="EMBL" id="GAA3702835.1"/>
    </source>
</evidence>
<keyword evidence="3" id="KW-1185">Reference proteome</keyword>
<name>A0ABP7DAD3_9ACTN</name>
<dbReference type="Proteomes" id="UP001500051">
    <property type="component" value="Unassembled WGS sequence"/>
</dbReference>
<reference evidence="3" key="1">
    <citation type="journal article" date="2019" name="Int. J. Syst. Evol. Microbiol.">
        <title>The Global Catalogue of Microorganisms (GCM) 10K type strain sequencing project: providing services to taxonomists for standard genome sequencing and annotation.</title>
        <authorList>
            <consortium name="The Broad Institute Genomics Platform"/>
            <consortium name="The Broad Institute Genome Sequencing Center for Infectious Disease"/>
            <person name="Wu L."/>
            <person name="Ma J."/>
        </authorList>
    </citation>
    <scope>NUCLEOTIDE SEQUENCE [LARGE SCALE GENOMIC DNA]</scope>
    <source>
        <strain evidence="3">JCM 16548</strain>
    </source>
</reference>
<dbReference type="EMBL" id="BAAAYX010000004">
    <property type="protein sequence ID" value="GAA3702835.1"/>
    <property type="molecule type" value="Genomic_DNA"/>
</dbReference>
<evidence type="ECO:0000313" key="3">
    <source>
        <dbReference type="Proteomes" id="UP001500051"/>
    </source>
</evidence>
<dbReference type="InterPro" id="IPR007024">
    <property type="entry name" value="BLUF_domain"/>
</dbReference>
<dbReference type="InterPro" id="IPR036046">
    <property type="entry name" value="Acylphosphatase-like_dom_sf"/>
</dbReference>
<accession>A0ABP7DAD3</accession>
<organism evidence="2 3">
    <name type="scientific">Microlunatus aurantiacus</name>
    <dbReference type="NCBI Taxonomy" id="446786"/>
    <lineage>
        <taxon>Bacteria</taxon>
        <taxon>Bacillati</taxon>
        <taxon>Actinomycetota</taxon>
        <taxon>Actinomycetes</taxon>
        <taxon>Propionibacteriales</taxon>
        <taxon>Propionibacteriaceae</taxon>
        <taxon>Microlunatus</taxon>
    </lineage>
</organism>
<protein>
    <recommendedName>
        <fullName evidence="1">BLUF domain-containing protein</fullName>
    </recommendedName>
</protein>